<evidence type="ECO:0000256" key="2">
    <source>
        <dbReference type="ARBA" id="ARBA00022475"/>
    </source>
</evidence>
<feature type="transmembrane region" description="Helical" evidence="8">
    <location>
        <begin position="310"/>
        <end position="327"/>
    </location>
</feature>
<dbReference type="EMBL" id="JAGZCZ010000001">
    <property type="protein sequence ID" value="MBS5518881.1"/>
    <property type="molecule type" value="Genomic_DNA"/>
</dbReference>
<comment type="caution">
    <text evidence="9">The sequence shown here is derived from an EMBL/GenBank/DDBJ whole genome shotgun (WGS) entry which is preliminary data.</text>
</comment>
<sequence length="336" mass="35960">MKPYLVALGLSLVISWILTPAVKKLAFHLGAVDRPNARKVHHRIMPRMGGLAIFIGFMTAALTTLELTTDVIGILLGGATIAAVGMVDDMIQLSAKVKLMGQIAAALIPVIFGVRIEWLNNPWGGYFYLDYLSVPFTVFWIVSLTNVVNLIDGLDGLAAGVSAIASVTVIMVALQQGMYPVATMTASLAGAIIGFIRYNFNPATIFMGDTGSLFLGYMLAAISIFGAVKSAATIALLVPAIALGLPIMDTAFAILRRYKNGRPIFQPDKGHIHHRLLAMGFSQRQAVIFMYLISAGLCLAAVLLTEVDGVYALVLLGVLITIIFIGAKKIGILKDR</sequence>
<dbReference type="Proteomes" id="UP000754226">
    <property type="component" value="Unassembled WGS sequence"/>
</dbReference>
<dbReference type="PROSITE" id="PS01348">
    <property type="entry name" value="MRAY_2"/>
    <property type="match status" value="1"/>
</dbReference>
<keyword evidence="4 8" id="KW-0812">Transmembrane</keyword>
<accession>A0A943EEV9</accession>
<feature type="transmembrane region" description="Helical" evidence="8">
    <location>
        <begin position="156"/>
        <end position="175"/>
    </location>
</feature>
<keyword evidence="5 8" id="KW-1133">Transmembrane helix</keyword>
<dbReference type="GO" id="GO:0009103">
    <property type="term" value="P:lipopolysaccharide biosynthetic process"/>
    <property type="evidence" value="ECO:0007669"/>
    <property type="project" value="TreeGrafter"/>
</dbReference>
<feature type="transmembrane region" description="Helical" evidence="8">
    <location>
        <begin position="71"/>
        <end position="87"/>
    </location>
</feature>
<keyword evidence="3 9" id="KW-0808">Transferase</keyword>
<feature type="transmembrane region" description="Helical" evidence="8">
    <location>
        <begin position="234"/>
        <end position="255"/>
    </location>
</feature>
<feature type="transmembrane region" description="Helical" evidence="8">
    <location>
        <begin position="212"/>
        <end position="228"/>
    </location>
</feature>
<evidence type="ECO:0000313" key="9">
    <source>
        <dbReference type="EMBL" id="MBS5518881.1"/>
    </source>
</evidence>
<dbReference type="GO" id="GO:0044038">
    <property type="term" value="P:cell wall macromolecule biosynthetic process"/>
    <property type="evidence" value="ECO:0007669"/>
    <property type="project" value="TreeGrafter"/>
</dbReference>
<gene>
    <name evidence="9" type="ORF">KHX13_00835</name>
</gene>
<evidence type="ECO:0000256" key="5">
    <source>
        <dbReference type="ARBA" id="ARBA00022989"/>
    </source>
</evidence>
<dbReference type="InterPro" id="IPR000715">
    <property type="entry name" value="Glycosyl_transferase_4"/>
</dbReference>
<evidence type="ECO:0000256" key="7">
    <source>
        <dbReference type="PIRSR" id="PIRSR600715-1"/>
    </source>
</evidence>
<organism evidence="9 10">
    <name type="scientific">Acidaminococcus intestini</name>
    <dbReference type="NCBI Taxonomy" id="187327"/>
    <lineage>
        <taxon>Bacteria</taxon>
        <taxon>Bacillati</taxon>
        <taxon>Bacillota</taxon>
        <taxon>Negativicutes</taxon>
        <taxon>Acidaminococcales</taxon>
        <taxon>Acidaminococcaceae</taxon>
        <taxon>Acidaminococcus</taxon>
    </lineage>
</organism>
<feature type="transmembrane region" description="Helical" evidence="8">
    <location>
        <begin position="6"/>
        <end position="27"/>
    </location>
</feature>
<dbReference type="GO" id="GO:0005886">
    <property type="term" value="C:plasma membrane"/>
    <property type="evidence" value="ECO:0007669"/>
    <property type="project" value="UniProtKB-SubCell"/>
</dbReference>
<keyword evidence="6 8" id="KW-0472">Membrane</keyword>
<feature type="binding site" evidence="7">
    <location>
        <position position="209"/>
    </location>
    <ligand>
        <name>Mg(2+)</name>
        <dbReference type="ChEBI" id="CHEBI:18420"/>
    </ligand>
</feature>
<keyword evidence="7" id="KW-0460">Magnesium</keyword>
<feature type="binding site" evidence="7">
    <location>
        <position position="149"/>
    </location>
    <ligand>
        <name>Mg(2+)</name>
        <dbReference type="ChEBI" id="CHEBI:18420"/>
    </ligand>
</feature>
<evidence type="ECO:0000256" key="6">
    <source>
        <dbReference type="ARBA" id="ARBA00023136"/>
    </source>
</evidence>
<dbReference type="GO" id="GO:0046872">
    <property type="term" value="F:metal ion binding"/>
    <property type="evidence" value="ECO:0007669"/>
    <property type="project" value="UniProtKB-KW"/>
</dbReference>
<feature type="transmembrane region" description="Helical" evidence="8">
    <location>
        <begin position="181"/>
        <end position="200"/>
    </location>
</feature>
<evidence type="ECO:0000313" key="10">
    <source>
        <dbReference type="Proteomes" id="UP000754226"/>
    </source>
</evidence>
<feature type="transmembrane region" description="Helical" evidence="8">
    <location>
        <begin position="48"/>
        <end position="65"/>
    </location>
</feature>
<evidence type="ECO:0000256" key="4">
    <source>
        <dbReference type="ARBA" id="ARBA00022692"/>
    </source>
</evidence>
<evidence type="ECO:0000256" key="3">
    <source>
        <dbReference type="ARBA" id="ARBA00022679"/>
    </source>
</evidence>
<feature type="transmembrane region" description="Helical" evidence="8">
    <location>
        <begin position="286"/>
        <end position="304"/>
    </location>
</feature>
<keyword evidence="2" id="KW-1003">Cell membrane</keyword>
<dbReference type="Pfam" id="PF00953">
    <property type="entry name" value="Glycos_transf_4"/>
    <property type="match status" value="1"/>
</dbReference>
<feature type="transmembrane region" description="Helical" evidence="8">
    <location>
        <begin position="99"/>
        <end position="119"/>
    </location>
</feature>
<keyword evidence="7" id="KW-0479">Metal-binding</keyword>
<proteinExistence type="predicted"/>
<evidence type="ECO:0000256" key="8">
    <source>
        <dbReference type="SAM" id="Phobius"/>
    </source>
</evidence>
<dbReference type="AlphaFoldDB" id="A0A943EEV9"/>
<feature type="transmembrane region" description="Helical" evidence="8">
    <location>
        <begin position="125"/>
        <end position="144"/>
    </location>
</feature>
<dbReference type="PANTHER" id="PTHR22926:SF3">
    <property type="entry name" value="UNDECAPRENYL-PHOSPHATE ALPHA-N-ACETYLGLUCOSAMINYL 1-PHOSPHATE TRANSFERASE"/>
    <property type="match status" value="1"/>
</dbReference>
<protein>
    <submittedName>
        <fullName evidence="9">Undecaprenyl/decaprenyl-phosphate alpha-N-acetylglucosaminyl 1-phosphate transferase</fullName>
    </submittedName>
</protein>
<dbReference type="InterPro" id="IPR018480">
    <property type="entry name" value="PNAcMuramoyl-5peptid_Trfase_CS"/>
</dbReference>
<reference evidence="9" key="1">
    <citation type="submission" date="2021-02" db="EMBL/GenBank/DDBJ databases">
        <title>Infant gut strain persistence is associated with maternal origin, phylogeny, and functional potential including surface adhesion and iron acquisition.</title>
        <authorList>
            <person name="Lou Y.C."/>
        </authorList>
    </citation>
    <scope>NUCLEOTIDE SEQUENCE</scope>
    <source>
        <strain evidence="9">L3_106_000M1_dasL3_106_000M1_concoct_15</strain>
    </source>
</reference>
<comment type="cofactor">
    <cofactor evidence="7">
        <name>Mg(2+)</name>
        <dbReference type="ChEBI" id="CHEBI:18420"/>
    </cofactor>
</comment>
<evidence type="ECO:0000256" key="1">
    <source>
        <dbReference type="ARBA" id="ARBA00004651"/>
    </source>
</evidence>
<comment type="subcellular location">
    <subcellularLocation>
        <location evidence="1">Cell membrane</location>
        <topology evidence="1">Multi-pass membrane protein</topology>
    </subcellularLocation>
</comment>
<dbReference type="CDD" id="cd06853">
    <property type="entry name" value="GT_WecA_like"/>
    <property type="match status" value="1"/>
</dbReference>
<dbReference type="PANTHER" id="PTHR22926">
    <property type="entry name" value="PHOSPHO-N-ACETYLMURAMOYL-PENTAPEPTIDE-TRANSFERASE"/>
    <property type="match status" value="1"/>
</dbReference>
<name>A0A943EEV9_9FIRM</name>
<dbReference type="GO" id="GO:0016780">
    <property type="term" value="F:phosphotransferase activity, for other substituted phosphate groups"/>
    <property type="evidence" value="ECO:0007669"/>
    <property type="project" value="InterPro"/>
</dbReference>
<dbReference type="RefSeq" id="WP_296327176.1">
    <property type="nucleotide sequence ID" value="NZ_CATWGP010000001.1"/>
</dbReference>
<dbReference type="GO" id="GO:0071555">
    <property type="term" value="P:cell wall organization"/>
    <property type="evidence" value="ECO:0007669"/>
    <property type="project" value="TreeGrafter"/>
</dbReference>